<dbReference type="AlphaFoldDB" id="A0A922HZE0"/>
<sequence>MVDVQECVMVESLQFDANADKDDVIADDDIGEGPLSSWSSLRQDKSWDTLLWNPYQNDHRVNVANV</sequence>
<gene>
    <name evidence="1" type="ORF">DERF_006867</name>
</gene>
<reference evidence="1" key="1">
    <citation type="submission" date="2013-05" db="EMBL/GenBank/DDBJ databases">
        <authorList>
            <person name="Yim A.K.Y."/>
            <person name="Chan T.F."/>
            <person name="Ji K.M."/>
            <person name="Liu X.Y."/>
            <person name="Zhou J.W."/>
            <person name="Li R.Q."/>
            <person name="Yang K.Y."/>
            <person name="Li J."/>
            <person name="Li M."/>
            <person name="Law P.T.W."/>
            <person name="Wu Y.L."/>
            <person name="Cai Z.L."/>
            <person name="Qin H."/>
            <person name="Bao Y."/>
            <person name="Leung R.K.K."/>
            <person name="Ng P.K.S."/>
            <person name="Zou J."/>
            <person name="Zhong X.J."/>
            <person name="Ran P.X."/>
            <person name="Zhong N.S."/>
            <person name="Liu Z.G."/>
            <person name="Tsui S.K.W."/>
        </authorList>
    </citation>
    <scope>NUCLEOTIDE SEQUENCE</scope>
    <source>
        <strain evidence="1">Derf</strain>
        <tissue evidence="1">Whole organism</tissue>
    </source>
</reference>
<organism evidence="1 2">
    <name type="scientific">Dermatophagoides farinae</name>
    <name type="common">American house dust mite</name>
    <dbReference type="NCBI Taxonomy" id="6954"/>
    <lineage>
        <taxon>Eukaryota</taxon>
        <taxon>Metazoa</taxon>
        <taxon>Ecdysozoa</taxon>
        <taxon>Arthropoda</taxon>
        <taxon>Chelicerata</taxon>
        <taxon>Arachnida</taxon>
        <taxon>Acari</taxon>
        <taxon>Acariformes</taxon>
        <taxon>Sarcoptiformes</taxon>
        <taxon>Astigmata</taxon>
        <taxon>Psoroptidia</taxon>
        <taxon>Analgoidea</taxon>
        <taxon>Pyroglyphidae</taxon>
        <taxon>Dermatophagoidinae</taxon>
        <taxon>Dermatophagoides</taxon>
    </lineage>
</organism>
<evidence type="ECO:0000313" key="1">
    <source>
        <dbReference type="EMBL" id="KAH9516105.1"/>
    </source>
</evidence>
<proteinExistence type="predicted"/>
<accession>A0A922HZE0</accession>
<name>A0A922HZE0_DERFA</name>
<dbReference type="Proteomes" id="UP000790347">
    <property type="component" value="Unassembled WGS sequence"/>
</dbReference>
<reference evidence="1" key="2">
    <citation type="journal article" date="2022" name="Res Sq">
        <title>Comparative Genomics Reveals Insights into the Divergent Evolution of Astigmatic Mites and Household Pest Adaptations.</title>
        <authorList>
            <person name="Xiong Q."/>
            <person name="Wan A.T.-Y."/>
            <person name="Liu X.-Y."/>
            <person name="Fung C.S.-H."/>
            <person name="Xiao X."/>
            <person name="Malainual N."/>
            <person name="Hou J."/>
            <person name="Wang L."/>
            <person name="Wang M."/>
            <person name="Yang K."/>
            <person name="Cui Y."/>
            <person name="Leung E."/>
            <person name="Nong W."/>
            <person name="Shin S.-K."/>
            <person name="Au S."/>
            <person name="Jeong K.Y."/>
            <person name="Chew F.T."/>
            <person name="Hui J."/>
            <person name="Leung T.F."/>
            <person name="Tungtrongchitr A."/>
            <person name="Zhong N."/>
            <person name="Liu Z."/>
            <person name="Tsui S."/>
        </authorList>
    </citation>
    <scope>NUCLEOTIDE SEQUENCE</scope>
    <source>
        <strain evidence="1">Derf</strain>
        <tissue evidence="1">Whole organism</tissue>
    </source>
</reference>
<protein>
    <submittedName>
        <fullName evidence="1">Uncharacterized protein</fullName>
    </submittedName>
</protein>
<evidence type="ECO:0000313" key="2">
    <source>
        <dbReference type="Proteomes" id="UP000790347"/>
    </source>
</evidence>
<comment type="caution">
    <text evidence="1">The sequence shown here is derived from an EMBL/GenBank/DDBJ whole genome shotgun (WGS) entry which is preliminary data.</text>
</comment>
<keyword evidence="2" id="KW-1185">Reference proteome</keyword>
<dbReference type="EMBL" id="ASGP02000003">
    <property type="protein sequence ID" value="KAH9516105.1"/>
    <property type="molecule type" value="Genomic_DNA"/>
</dbReference>